<dbReference type="GeneID" id="28978721"/>
<feature type="compositionally biased region" description="Low complexity" evidence="4">
    <location>
        <begin position="304"/>
        <end position="325"/>
    </location>
</feature>
<dbReference type="InterPro" id="IPR036028">
    <property type="entry name" value="SH3-like_dom_sf"/>
</dbReference>
<dbReference type="OrthoDB" id="10263741at2759"/>
<feature type="compositionally biased region" description="Pro residues" evidence="4">
    <location>
        <begin position="448"/>
        <end position="464"/>
    </location>
</feature>
<feature type="compositionally biased region" description="Basic and acidic residues" evidence="4">
    <location>
        <begin position="577"/>
        <end position="587"/>
    </location>
</feature>
<accession>A0A0P9GGC8</accession>
<dbReference type="CDD" id="cd00174">
    <property type="entry name" value="SH3"/>
    <property type="match status" value="1"/>
</dbReference>
<feature type="domain" description="SH3" evidence="5">
    <location>
        <begin position="466"/>
        <end position="546"/>
    </location>
</feature>
<feature type="compositionally biased region" description="Pro residues" evidence="4">
    <location>
        <begin position="623"/>
        <end position="636"/>
    </location>
</feature>
<evidence type="ECO:0000313" key="6">
    <source>
        <dbReference type="EMBL" id="KPV71904.1"/>
    </source>
</evidence>
<feature type="compositionally biased region" description="Low complexity" evidence="4">
    <location>
        <begin position="276"/>
        <end position="290"/>
    </location>
</feature>
<evidence type="ECO:0000259" key="5">
    <source>
        <dbReference type="PROSITE" id="PS50002"/>
    </source>
</evidence>
<dbReference type="InterPro" id="IPR004148">
    <property type="entry name" value="BAR_dom"/>
</dbReference>
<dbReference type="InterPro" id="IPR027267">
    <property type="entry name" value="AH/BAR_dom_sf"/>
</dbReference>
<feature type="compositionally biased region" description="Polar residues" evidence="4">
    <location>
        <begin position="259"/>
        <end position="275"/>
    </location>
</feature>
<keyword evidence="3" id="KW-0175">Coiled coil</keyword>
<feature type="region of interest" description="Disordered" evidence="4">
    <location>
        <begin position="244"/>
        <end position="468"/>
    </location>
</feature>
<evidence type="ECO:0000313" key="7">
    <source>
        <dbReference type="Proteomes" id="UP000053890"/>
    </source>
</evidence>
<dbReference type="SMART" id="SM00326">
    <property type="entry name" value="SH3"/>
    <property type="match status" value="1"/>
</dbReference>
<feature type="compositionally biased region" description="Basic and acidic residues" evidence="4">
    <location>
        <begin position="29"/>
        <end position="43"/>
    </location>
</feature>
<evidence type="ECO:0000256" key="2">
    <source>
        <dbReference type="PROSITE-ProRule" id="PRU00192"/>
    </source>
</evidence>
<feature type="region of interest" description="Disordered" evidence="4">
    <location>
        <begin position="547"/>
        <end position="663"/>
    </location>
</feature>
<name>A0A0P9GGC8_RHOGW</name>
<feature type="compositionally biased region" description="Acidic residues" evidence="4">
    <location>
        <begin position="588"/>
        <end position="600"/>
    </location>
</feature>
<evidence type="ECO:0000256" key="4">
    <source>
        <dbReference type="SAM" id="MobiDB-lite"/>
    </source>
</evidence>
<feature type="region of interest" description="Disordered" evidence="4">
    <location>
        <begin position="480"/>
        <end position="500"/>
    </location>
</feature>
<evidence type="ECO:0000256" key="1">
    <source>
        <dbReference type="ARBA" id="ARBA00022443"/>
    </source>
</evidence>
<feature type="compositionally biased region" description="Polar residues" evidence="4">
    <location>
        <begin position="371"/>
        <end position="387"/>
    </location>
</feature>
<reference evidence="6 7" key="1">
    <citation type="journal article" date="2015" name="Front. Microbiol.">
        <title>Genome sequence of the plant growth promoting endophytic yeast Rhodotorula graminis WP1.</title>
        <authorList>
            <person name="Firrincieli A."/>
            <person name="Otillar R."/>
            <person name="Salamov A."/>
            <person name="Schmutz J."/>
            <person name="Khan Z."/>
            <person name="Redman R.S."/>
            <person name="Fleck N.D."/>
            <person name="Lindquist E."/>
            <person name="Grigoriev I.V."/>
            <person name="Doty S.L."/>
        </authorList>
    </citation>
    <scope>NUCLEOTIDE SEQUENCE [LARGE SCALE GENOMIC DNA]</scope>
    <source>
        <strain evidence="6 7">WP1</strain>
    </source>
</reference>
<organism evidence="6 7">
    <name type="scientific">Rhodotorula graminis (strain WP1)</name>
    <dbReference type="NCBI Taxonomy" id="578459"/>
    <lineage>
        <taxon>Eukaryota</taxon>
        <taxon>Fungi</taxon>
        <taxon>Dikarya</taxon>
        <taxon>Basidiomycota</taxon>
        <taxon>Pucciniomycotina</taxon>
        <taxon>Microbotryomycetes</taxon>
        <taxon>Sporidiobolales</taxon>
        <taxon>Sporidiobolaceae</taxon>
        <taxon>Rhodotorula</taxon>
    </lineage>
</organism>
<dbReference type="EMBL" id="KQ474090">
    <property type="protein sequence ID" value="KPV71904.1"/>
    <property type="molecule type" value="Genomic_DNA"/>
</dbReference>
<keyword evidence="1 2" id="KW-0728">SH3 domain</keyword>
<protein>
    <recommendedName>
        <fullName evidence="5">SH3 domain-containing protein</fullName>
    </recommendedName>
</protein>
<sequence>MNRLKQSIASIQAPSLPSFGSASPDDDERPTRPPLDDHRLASLSTRKDVAAKLADTFAQHVRTLAKQRTSPLAGSGNATALPAQWVGDAMVEAAQEIRAGATSSTEASYAHVLASTGELYLQFTKLATSYHDQLSTTYLDTLERRTDDFKDLDKTVKEADKKRSLLEAVMTKMEKGKKDPAEYERDLENAEDVYADECKRLERKADRLEEALEGDIDALKQLVDVQLEFARGYVALLEDCQSSIGGVSSSSAPRARSSTLQAPPSSNRMARSQSESSVLSAPTPASSSTSGMFSMLGPNRSRRSTVSSQTSDGAAVSASGAAGEAAKNRSRSGSMLERFALGKNKKKDVSPAETPTAEEPDDEPAAPHRSSGASGASSPTRSRNAPSMPSIGSFKKLSLSGVGSGKYGSLGEDDAEPVATTSPTSSTASFASRRVPPVLRRAETAPASPVPSPRRAVPPLPPSRGPVGKTFRAQWAYVPAASSAGHGTDDESEDELKLEKGDIVRVEHERTADWWVGRIVGGGSGVERGRGRRGMFPSAYVVPHVLPLDDEEPRGQQGASARDSERWTTFSSSSTREGSEYHGHSTEDSDTADDDDEEGEQGLLDRPGASYSPFGDDDGAARAPPPRRTVPAPSLPPRGQGSSPFARDDVSHVWASGQTSRRA</sequence>
<keyword evidence="7" id="KW-1185">Reference proteome</keyword>
<dbReference type="InterPro" id="IPR001452">
    <property type="entry name" value="SH3_domain"/>
</dbReference>
<dbReference type="SUPFAM" id="SSF103657">
    <property type="entry name" value="BAR/IMD domain-like"/>
    <property type="match status" value="1"/>
</dbReference>
<dbReference type="STRING" id="578459.A0A0P9GGC8"/>
<dbReference type="AlphaFoldDB" id="A0A0P9GGC8"/>
<feature type="compositionally biased region" description="Polar residues" evidence="4">
    <location>
        <begin position="567"/>
        <end position="576"/>
    </location>
</feature>
<dbReference type="OMA" id="CANCTHA"/>
<feature type="coiled-coil region" evidence="3">
    <location>
        <begin position="184"/>
        <end position="218"/>
    </location>
</feature>
<dbReference type="Pfam" id="PF03114">
    <property type="entry name" value="BAR"/>
    <property type="match status" value="1"/>
</dbReference>
<dbReference type="Gene3D" id="1.20.1270.60">
    <property type="entry name" value="Arfaptin homology (AH) domain/BAR domain"/>
    <property type="match status" value="1"/>
</dbReference>
<feature type="compositionally biased region" description="Low complexity" evidence="4">
    <location>
        <begin position="419"/>
        <end position="432"/>
    </location>
</feature>
<proteinExistence type="predicted"/>
<evidence type="ECO:0000256" key="3">
    <source>
        <dbReference type="SAM" id="Coils"/>
    </source>
</evidence>
<dbReference type="SUPFAM" id="SSF50044">
    <property type="entry name" value="SH3-domain"/>
    <property type="match status" value="1"/>
</dbReference>
<feature type="region of interest" description="Disordered" evidence="4">
    <location>
        <begin position="1"/>
        <end position="43"/>
    </location>
</feature>
<gene>
    <name evidence="6" type="ORF">RHOBADRAFT_56285</name>
</gene>
<feature type="compositionally biased region" description="Polar residues" evidence="4">
    <location>
        <begin position="1"/>
        <end position="21"/>
    </location>
</feature>
<dbReference type="Proteomes" id="UP000053890">
    <property type="component" value="Unassembled WGS sequence"/>
</dbReference>
<dbReference type="RefSeq" id="XP_018267953.1">
    <property type="nucleotide sequence ID" value="XM_018418274.1"/>
</dbReference>
<feature type="compositionally biased region" description="Low complexity" evidence="4">
    <location>
        <begin position="244"/>
        <end position="258"/>
    </location>
</feature>
<dbReference type="GO" id="GO:0005737">
    <property type="term" value="C:cytoplasm"/>
    <property type="evidence" value="ECO:0007669"/>
    <property type="project" value="InterPro"/>
</dbReference>
<dbReference type="PROSITE" id="PS50002">
    <property type="entry name" value="SH3"/>
    <property type="match status" value="1"/>
</dbReference>
<dbReference type="Gene3D" id="2.30.30.40">
    <property type="entry name" value="SH3 Domains"/>
    <property type="match status" value="1"/>
</dbReference>